<proteinExistence type="inferred from homology"/>
<name>A0ABN7RNB5_THEXY</name>
<dbReference type="PANTHER" id="PTHR30532">
    <property type="entry name" value="IRON III DICITRATE-BINDING PERIPLASMIC PROTEIN"/>
    <property type="match status" value="1"/>
</dbReference>
<dbReference type="Pfam" id="PF01497">
    <property type="entry name" value="Peripla_BP_2"/>
    <property type="match status" value="1"/>
</dbReference>
<feature type="signal peptide" evidence="6">
    <location>
        <begin position="1"/>
        <end position="27"/>
    </location>
</feature>
<evidence type="ECO:0000256" key="4">
    <source>
        <dbReference type="ARBA" id="ARBA00022729"/>
    </source>
</evidence>
<accession>A0ABN7RNB5</accession>
<evidence type="ECO:0000256" key="6">
    <source>
        <dbReference type="SAM" id="SignalP"/>
    </source>
</evidence>
<comment type="subcellular location">
    <subcellularLocation>
        <location evidence="1">Cell envelope</location>
    </subcellularLocation>
</comment>
<keyword evidence="4 6" id="KW-0732">Signal</keyword>
<dbReference type="Proteomes" id="UP000681526">
    <property type="component" value="Unassembled WGS sequence"/>
</dbReference>
<sequence length="348" mass="37274">MLRSKKEGKRTAGMFAALLLVLALALAACGGNNNAGESNGAASGSDNAAGGTNGGTAGNGAEQEEAANPQERTLTDALGNDVTIPANPQRIIAPYLEDHLLTLGVMPAAQWSVPNGVQDYLQAAGLEGVPTISYNLPPEEVVSFNPDLIIVNSPSLVQNDLYSQYSKIAPTFVLSDETTADWRAALSKIGEVLGKEEEAKAALEAYDQKVQETKAKLEGKLEGKSIAILWLTAKQFYMVDTKTASGAVVYGDLGVNPPNIMTEIPEENRASWNPISLEKLSELTADYIFLVNYEEGQTDSLIESDLWKTIPAVKAGHVYEMDKNRSWLYSGAIAGQLVLEDIERVLGE</sequence>
<feature type="region of interest" description="Disordered" evidence="5">
    <location>
        <begin position="36"/>
        <end position="69"/>
    </location>
</feature>
<evidence type="ECO:0000256" key="3">
    <source>
        <dbReference type="ARBA" id="ARBA00022448"/>
    </source>
</evidence>
<dbReference type="Gene3D" id="3.40.50.1980">
    <property type="entry name" value="Nitrogenase molybdenum iron protein domain"/>
    <property type="match status" value="2"/>
</dbReference>
<reference evidence="8 9" key="1">
    <citation type="submission" date="2021-04" db="EMBL/GenBank/DDBJ databases">
        <authorList>
            <person name="Rakotoarivonina H."/>
        </authorList>
    </citation>
    <scope>NUCLEOTIDE SEQUENCE [LARGE SCALE GENOMIC DNA]</scope>
    <source>
        <strain evidence="8 9">XE</strain>
    </source>
</reference>
<evidence type="ECO:0000259" key="7">
    <source>
        <dbReference type="PROSITE" id="PS50983"/>
    </source>
</evidence>
<dbReference type="InterPro" id="IPR002491">
    <property type="entry name" value="ABC_transptr_periplasmic_BD"/>
</dbReference>
<organism evidence="8 9">
    <name type="scientific">Thermobacillus xylanilyticus</name>
    <dbReference type="NCBI Taxonomy" id="76633"/>
    <lineage>
        <taxon>Bacteria</taxon>
        <taxon>Bacillati</taxon>
        <taxon>Bacillota</taxon>
        <taxon>Bacilli</taxon>
        <taxon>Bacillales</taxon>
        <taxon>Paenibacillaceae</taxon>
        <taxon>Thermobacillus</taxon>
    </lineage>
</organism>
<feature type="chain" id="PRO_5046415671" evidence="6">
    <location>
        <begin position="28"/>
        <end position="348"/>
    </location>
</feature>
<keyword evidence="3" id="KW-0813">Transport</keyword>
<comment type="similarity">
    <text evidence="2">Belongs to the bacterial solute-binding protein 8 family.</text>
</comment>
<protein>
    <submittedName>
        <fullName evidence="8">Periplasmic binding protein, ABC transporter, substrate-binding protein</fullName>
    </submittedName>
</protein>
<dbReference type="PROSITE" id="PS50983">
    <property type="entry name" value="FE_B12_PBP"/>
    <property type="match status" value="1"/>
</dbReference>
<feature type="domain" description="Fe/B12 periplasmic-binding" evidence="7">
    <location>
        <begin position="88"/>
        <end position="348"/>
    </location>
</feature>
<gene>
    <name evidence="8" type="primary">txxe 997</name>
    <name evidence="8" type="ORF">TXXE_04835</name>
</gene>
<dbReference type="EMBL" id="CAJRAY010000022">
    <property type="protein sequence ID" value="CAG5081163.1"/>
    <property type="molecule type" value="Genomic_DNA"/>
</dbReference>
<dbReference type="SUPFAM" id="SSF53807">
    <property type="entry name" value="Helical backbone' metal receptor"/>
    <property type="match status" value="1"/>
</dbReference>
<keyword evidence="9" id="KW-1185">Reference proteome</keyword>
<evidence type="ECO:0000256" key="2">
    <source>
        <dbReference type="ARBA" id="ARBA00008814"/>
    </source>
</evidence>
<comment type="caution">
    <text evidence="8">The sequence shown here is derived from an EMBL/GenBank/DDBJ whole genome shotgun (WGS) entry which is preliminary data.</text>
</comment>
<evidence type="ECO:0000256" key="5">
    <source>
        <dbReference type="SAM" id="MobiDB-lite"/>
    </source>
</evidence>
<dbReference type="InterPro" id="IPR051313">
    <property type="entry name" value="Bact_iron-sidero_bind"/>
</dbReference>
<evidence type="ECO:0000313" key="8">
    <source>
        <dbReference type="EMBL" id="CAG5081163.1"/>
    </source>
</evidence>
<dbReference type="PROSITE" id="PS51257">
    <property type="entry name" value="PROKAR_LIPOPROTEIN"/>
    <property type="match status" value="1"/>
</dbReference>
<feature type="compositionally biased region" description="Low complexity" evidence="5">
    <location>
        <begin position="36"/>
        <end position="50"/>
    </location>
</feature>
<dbReference type="PANTHER" id="PTHR30532:SF29">
    <property type="entry name" value="FE(3+) DICITRATE-BINDING PERIPLASMIC PROTEIN"/>
    <property type="match status" value="1"/>
</dbReference>
<evidence type="ECO:0000256" key="1">
    <source>
        <dbReference type="ARBA" id="ARBA00004196"/>
    </source>
</evidence>
<evidence type="ECO:0000313" key="9">
    <source>
        <dbReference type="Proteomes" id="UP000681526"/>
    </source>
</evidence>
<dbReference type="RefSeq" id="WP_213483707.1">
    <property type="nucleotide sequence ID" value="NZ_CAJRAY010000022.1"/>
</dbReference>